<dbReference type="PANTHER" id="PTHR33692">
    <property type="entry name" value="RIBOSOME MATURATION FACTOR RIMM"/>
    <property type="match status" value="1"/>
</dbReference>
<dbReference type="Gene3D" id="2.40.30.60">
    <property type="entry name" value="RimM"/>
    <property type="match status" value="1"/>
</dbReference>
<dbReference type="InterPro" id="IPR056792">
    <property type="entry name" value="PRC_RimM"/>
</dbReference>
<dbReference type="RefSeq" id="WP_104813801.1">
    <property type="nucleotide sequence ID" value="NZ_MQUB01000001.1"/>
</dbReference>
<dbReference type="InterPro" id="IPR009000">
    <property type="entry name" value="Transl_B-barrel_sf"/>
</dbReference>
<gene>
    <name evidence="5" type="primary">rimM</name>
    <name evidence="8" type="ORF">BST85_13785</name>
</gene>
<reference evidence="8 9" key="1">
    <citation type="submission" date="2016-11" db="EMBL/GenBank/DDBJ databases">
        <title>Trade-off between light-utilization and light-protection in marine flavobacteria.</title>
        <authorList>
            <person name="Kumagai Y."/>
        </authorList>
    </citation>
    <scope>NUCLEOTIDE SEQUENCE [LARGE SCALE GENOMIC DNA]</scope>
    <source>
        <strain evidence="8 9">NBRC 107741</strain>
    </source>
</reference>
<dbReference type="Pfam" id="PF24986">
    <property type="entry name" value="PRC_RimM"/>
    <property type="match status" value="1"/>
</dbReference>
<dbReference type="GO" id="GO:0006364">
    <property type="term" value="P:rRNA processing"/>
    <property type="evidence" value="ECO:0007669"/>
    <property type="project" value="UniProtKB-UniRule"/>
</dbReference>
<protein>
    <recommendedName>
        <fullName evidence="5">Ribosome maturation factor RimM</fullName>
    </recommendedName>
</protein>
<dbReference type="InterPro" id="IPR011033">
    <property type="entry name" value="PRC_barrel-like_sf"/>
</dbReference>
<evidence type="ECO:0000256" key="1">
    <source>
        <dbReference type="ARBA" id="ARBA00022490"/>
    </source>
</evidence>
<evidence type="ECO:0000313" key="9">
    <source>
        <dbReference type="Proteomes" id="UP000239800"/>
    </source>
</evidence>
<keyword evidence="4 5" id="KW-0143">Chaperone</keyword>
<feature type="domain" description="Ribosome maturation factor RimM PRC barrel" evidence="7">
    <location>
        <begin position="103"/>
        <end position="169"/>
    </location>
</feature>
<feature type="domain" description="RimM N-terminal" evidence="6">
    <location>
        <begin position="9"/>
        <end position="88"/>
    </location>
</feature>
<keyword evidence="9" id="KW-1185">Reference proteome</keyword>
<dbReference type="InterPro" id="IPR002676">
    <property type="entry name" value="RimM_N"/>
</dbReference>
<dbReference type="SUPFAM" id="SSF50447">
    <property type="entry name" value="Translation proteins"/>
    <property type="match status" value="1"/>
</dbReference>
<comment type="similarity">
    <text evidence="5">Belongs to the RimM family.</text>
</comment>
<dbReference type="InterPro" id="IPR011961">
    <property type="entry name" value="RimM"/>
</dbReference>
<keyword evidence="3 5" id="KW-0698">rRNA processing</keyword>
<dbReference type="GO" id="GO:0042274">
    <property type="term" value="P:ribosomal small subunit biogenesis"/>
    <property type="evidence" value="ECO:0007669"/>
    <property type="project" value="UniProtKB-UniRule"/>
</dbReference>
<dbReference type="AlphaFoldDB" id="A0A2S7KTA0"/>
<keyword evidence="1 5" id="KW-0963">Cytoplasm</keyword>
<comment type="caution">
    <text evidence="8">The sequence shown here is derived from an EMBL/GenBank/DDBJ whole genome shotgun (WGS) entry which is preliminary data.</text>
</comment>
<evidence type="ECO:0000259" key="6">
    <source>
        <dbReference type="Pfam" id="PF01782"/>
    </source>
</evidence>
<evidence type="ECO:0000256" key="5">
    <source>
        <dbReference type="HAMAP-Rule" id="MF_00014"/>
    </source>
</evidence>
<proteinExistence type="inferred from homology"/>
<sequence length="174" mass="20222">MQKEECFYLGKIVKKYSFRGELLVRLDSDDPEIYENLESVFVELDHRLIPFFIEHAQLHKSQLLRIQFEDVQSEEDAESLLGKELFLPLSILPPLSDNKFYFHEIIGFEVIDEHFGAVGSVKSVNDTTNQALFVIDHKGQEVLIPINDDFIKRVDRDKKEIRVAVPEGLIDLYL</sequence>
<name>A0A2S7KTA0_9FLAO</name>
<dbReference type="OrthoDB" id="9810331at2"/>
<keyword evidence="2 5" id="KW-0690">Ribosome biogenesis</keyword>
<comment type="domain">
    <text evidence="5">The PRC barrel domain binds ribosomal protein uS19.</text>
</comment>
<evidence type="ECO:0000313" key="8">
    <source>
        <dbReference type="EMBL" id="PQB05850.1"/>
    </source>
</evidence>
<dbReference type="HAMAP" id="MF_00014">
    <property type="entry name" value="Ribosome_mat_RimM"/>
    <property type="match status" value="1"/>
</dbReference>
<dbReference type="GO" id="GO:0005737">
    <property type="term" value="C:cytoplasm"/>
    <property type="evidence" value="ECO:0007669"/>
    <property type="project" value="UniProtKB-SubCell"/>
</dbReference>
<dbReference type="Gene3D" id="2.30.30.240">
    <property type="entry name" value="PRC-barrel domain"/>
    <property type="match status" value="1"/>
</dbReference>
<accession>A0A2S7KTA0</accession>
<dbReference type="GO" id="GO:0043022">
    <property type="term" value="F:ribosome binding"/>
    <property type="evidence" value="ECO:0007669"/>
    <property type="project" value="InterPro"/>
</dbReference>
<comment type="subunit">
    <text evidence="5">Binds ribosomal protein uS19.</text>
</comment>
<organism evidence="8 9">
    <name type="scientific">Aureitalea marina</name>
    <dbReference type="NCBI Taxonomy" id="930804"/>
    <lineage>
        <taxon>Bacteria</taxon>
        <taxon>Pseudomonadati</taxon>
        <taxon>Bacteroidota</taxon>
        <taxon>Flavobacteriia</taxon>
        <taxon>Flavobacteriales</taxon>
        <taxon>Flavobacteriaceae</taxon>
        <taxon>Aureitalea</taxon>
    </lineage>
</organism>
<dbReference type="Proteomes" id="UP000239800">
    <property type="component" value="Unassembled WGS sequence"/>
</dbReference>
<dbReference type="PANTHER" id="PTHR33692:SF1">
    <property type="entry name" value="RIBOSOME MATURATION FACTOR RIMM"/>
    <property type="match status" value="1"/>
</dbReference>
<comment type="subcellular location">
    <subcellularLocation>
        <location evidence="5">Cytoplasm</location>
    </subcellularLocation>
</comment>
<comment type="function">
    <text evidence="5">An accessory protein needed during the final step in the assembly of 30S ribosomal subunit, possibly for assembly of the head region. Essential for efficient processing of 16S rRNA. May be needed both before and after RbfA during the maturation of 16S rRNA. It has affinity for free ribosomal 30S subunits but not for 70S ribosomes.</text>
</comment>
<dbReference type="EMBL" id="MQUB01000001">
    <property type="protein sequence ID" value="PQB05850.1"/>
    <property type="molecule type" value="Genomic_DNA"/>
</dbReference>
<evidence type="ECO:0000259" key="7">
    <source>
        <dbReference type="Pfam" id="PF24986"/>
    </source>
</evidence>
<dbReference type="Pfam" id="PF01782">
    <property type="entry name" value="RimM"/>
    <property type="match status" value="1"/>
</dbReference>
<dbReference type="SUPFAM" id="SSF50346">
    <property type="entry name" value="PRC-barrel domain"/>
    <property type="match status" value="1"/>
</dbReference>
<evidence type="ECO:0000256" key="4">
    <source>
        <dbReference type="ARBA" id="ARBA00023186"/>
    </source>
</evidence>
<dbReference type="GO" id="GO:0005840">
    <property type="term" value="C:ribosome"/>
    <property type="evidence" value="ECO:0007669"/>
    <property type="project" value="InterPro"/>
</dbReference>
<evidence type="ECO:0000256" key="3">
    <source>
        <dbReference type="ARBA" id="ARBA00022552"/>
    </source>
</evidence>
<evidence type="ECO:0000256" key="2">
    <source>
        <dbReference type="ARBA" id="ARBA00022517"/>
    </source>
</evidence>
<dbReference type="InterPro" id="IPR036976">
    <property type="entry name" value="RimM_N_sf"/>
</dbReference>
<dbReference type="NCBIfam" id="TIGR02273">
    <property type="entry name" value="16S_RimM"/>
    <property type="match status" value="1"/>
</dbReference>